<evidence type="ECO:0000313" key="2">
    <source>
        <dbReference type="Proteomes" id="UP000827872"/>
    </source>
</evidence>
<organism evidence="1 2">
    <name type="scientific">Sphaerodactylus townsendi</name>
    <dbReference type="NCBI Taxonomy" id="933632"/>
    <lineage>
        <taxon>Eukaryota</taxon>
        <taxon>Metazoa</taxon>
        <taxon>Chordata</taxon>
        <taxon>Craniata</taxon>
        <taxon>Vertebrata</taxon>
        <taxon>Euteleostomi</taxon>
        <taxon>Lepidosauria</taxon>
        <taxon>Squamata</taxon>
        <taxon>Bifurcata</taxon>
        <taxon>Gekkota</taxon>
        <taxon>Sphaerodactylidae</taxon>
        <taxon>Sphaerodactylus</taxon>
    </lineage>
</organism>
<accession>A0ACB8FU13</accession>
<gene>
    <name evidence="1" type="ORF">K3G42_009407</name>
</gene>
<comment type="caution">
    <text evidence="1">The sequence shown here is derived from an EMBL/GenBank/DDBJ whole genome shotgun (WGS) entry which is preliminary data.</text>
</comment>
<proteinExistence type="predicted"/>
<evidence type="ECO:0000313" key="1">
    <source>
        <dbReference type="EMBL" id="KAH8010615.1"/>
    </source>
</evidence>
<dbReference type="EMBL" id="CM037624">
    <property type="protein sequence ID" value="KAH8010615.1"/>
    <property type="molecule type" value="Genomic_DNA"/>
</dbReference>
<protein>
    <submittedName>
        <fullName evidence="1">Uncharacterized protein</fullName>
    </submittedName>
</protein>
<name>A0ACB8FU13_9SAUR</name>
<dbReference type="Proteomes" id="UP000827872">
    <property type="component" value="Linkage Group LG11"/>
</dbReference>
<reference evidence="1" key="1">
    <citation type="submission" date="2021-08" db="EMBL/GenBank/DDBJ databases">
        <title>The first chromosome-level gecko genome reveals the dynamic sex chromosomes of Neotropical dwarf geckos (Sphaerodactylidae: Sphaerodactylus).</title>
        <authorList>
            <person name="Pinto B.J."/>
            <person name="Keating S.E."/>
            <person name="Gamble T."/>
        </authorList>
    </citation>
    <scope>NUCLEOTIDE SEQUENCE</scope>
    <source>
        <strain evidence="1">TG3544</strain>
    </source>
</reference>
<keyword evidence="2" id="KW-1185">Reference proteome</keyword>
<sequence>MRSRYESFVSVGGARRVGEGRGWSLSFPLLTLEGTLVVQNDSAAVGGGAESRCEPSRENPAPAGYCAVMDKSAVAKMGAVASASVCALVGGVVLAQYIFTMKKKTGRKTKIIEMIK</sequence>